<dbReference type="Pfam" id="PF24057">
    <property type="entry name" value="DUF7358"/>
    <property type="match status" value="1"/>
</dbReference>
<dbReference type="GO" id="GO:0006629">
    <property type="term" value="P:lipid metabolic process"/>
    <property type="evidence" value="ECO:0007669"/>
    <property type="project" value="InterPro"/>
</dbReference>
<evidence type="ECO:0008006" key="8">
    <source>
        <dbReference type="Google" id="ProtNLM"/>
    </source>
</evidence>
<evidence type="ECO:0000256" key="3">
    <source>
        <dbReference type="SAM" id="Phobius"/>
    </source>
</evidence>
<evidence type="ECO:0000256" key="1">
    <source>
        <dbReference type="ARBA" id="ARBA00022801"/>
    </source>
</evidence>
<keyword evidence="3" id="KW-1133">Transmembrane helix</keyword>
<feature type="compositionally biased region" description="Basic and acidic residues" evidence="2">
    <location>
        <begin position="598"/>
        <end position="611"/>
    </location>
</feature>
<feature type="transmembrane region" description="Helical" evidence="3">
    <location>
        <begin position="100"/>
        <end position="123"/>
    </location>
</feature>
<comment type="caution">
    <text evidence="6">The sequence shown here is derived from an EMBL/GenBank/DDBJ whole genome shotgun (WGS) entry which is preliminary data.</text>
</comment>
<feature type="transmembrane region" description="Helical" evidence="3">
    <location>
        <begin position="12"/>
        <end position="32"/>
    </location>
</feature>
<dbReference type="InterPro" id="IPR002921">
    <property type="entry name" value="Fungal_lipase-type"/>
</dbReference>
<sequence>MIEGFNIKQVRWSAMFLGISNLILIIINLILITVAYPDCDFGDIIPFIVILFISFLRIVTMIPIAIAQRATAMTIINTPTEKRAVGTLIRRHRRIRYRKWIRWTRFAFAITMLQFMSASYLVFSVSRNVFEDRTPNACILGILSTNNIWLHSMLVLFMIMVCFVTLLQCFSGSDVLRWRSFYTNENKAWKHHYHEIFDHGIREALCCMGRVKYLTAMEEDEVFSVAQLLGDLVAYRASGKGHLELLAGLALLQRESRMPNFQEEVMVAPQELIQGAADFHPFAEAAYTGLLLDVGRNPVLFLCAWLHRQGIWTPWVRNKLPELKGDNWWRGHAKAFLKYVNLPPDTLRQGRVYQARCEAAYFVVVLHDIKSVVICVRGTETPEDLLTDGLSKECVLATEDIDGLIYGNLIPPGSGYYGHSGIVESARDLYQQIDGNPEKKEFQAGGLLTSLLGEGCECEGYNLRIVGHSLGGAIASMLGLKLYGRYPQLQVYSYGPLPCVDSVLANACSGFVTSIVYDNEFSSRLSVASIMRLQRAAMLALSNDRDADSAKLQKLARRFLSVSTYLWHKPHEEPSSSGSSSLPPRNEDEGQAIRVSIREQNEDSNHWHNIDMNDTSDDDNNVTHRRFSSNRNSNPYYEPPHDETSRDHLISQYMEAMPSHEKEETHENFREMFLPGVIIHIIPDKKNNDVPLYRRWKSTLTTQCGYEAYVVKKEAFMDLIVSPSMFIDHLPWRCSYALKKLLEKRSLQQECDGVNLRS</sequence>
<evidence type="ECO:0000256" key="2">
    <source>
        <dbReference type="SAM" id="MobiDB-lite"/>
    </source>
</evidence>
<reference evidence="6 7" key="1">
    <citation type="submission" date="2022-01" db="EMBL/GenBank/DDBJ databases">
        <authorList>
            <person name="Xiong W."/>
            <person name="Schranz E."/>
        </authorList>
    </citation>
    <scope>NUCLEOTIDE SEQUENCE [LARGE SCALE GENOMIC DNA]</scope>
</reference>
<dbReference type="InterPro" id="IPR029058">
    <property type="entry name" value="AB_hydrolase_fold"/>
</dbReference>
<feature type="domain" description="DUF7358" evidence="5">
    <location>
        <begin position="7"/>
        <end position="235"/>
    </location>
</feature>
<dbReference type="SUPFAM" id="SSF53474">
    <property type="entry name" value="alpha/beta-Hydrolases"/>
    <property type="match status" value="1"/>
</dbReference>
<evidence type="ECO:0000313" key="7">
    <source>
        <dbReference type="Proteomes" id="UP001157418"/>
    </source>
</evidence>
<protein>
    <recommendedName>
        <fullName evidence="8">Fungal lipase-like domain-containing protein</fullName>
    </recommendedName>
</protein>
<dbReference type="AlphaFoldDB" id="A0AAU9LWX7"/>
<evidence type="ECO:0000259" key="4">
    <source>
        <dbReference type="Pfam" id="PF01764"/>
    </source>
</evidence>
<gene>
    <name evidence="6" type="ORF">LVIROSA_LOCUS4085</name>
</gene>
<feature type="region of interest" description="Disordered" evidence="2">
    <location>
        <begin position="598"/>
        <end position="644"/>
    </location>
</feature>
<dbReference type="PANTHER" id="PTHR47030">
    <property type="entry name" value="LIPASE CLASS 3 FAMILY PROTEIN"/>
    <property type="match status" value="1"/>
</dbReference>
<keyword evidence="1" id="KW-0378">Hydrolase</keyword>
<keyword evidence="3" id="KW-0472">Membrane</keyword>
<dbReference type="GO" id="GO:0016787">
    <property type="term" value="F:hydrolase activity"/>
    <property type="evidence" value="ECO:0007669"/>
    <property type="project" value="UniProtKB-KW"/>
</dbReference>
<dbReference type="CDD" id="cd00519">
    <property type="entry name" value="Lipase_3"/>
    <property type="match status" value="1"/>
</dbReference>
<keyword evidence="7" id="KW-1185">Reference proteome</keyword>
<evidence type="ECO:0000259" key="5">
    <source>
        <dbReference type="Pfam" id="PF24057"/>
    </source>
</evidence>
<evidence type="ECO:0000313" key="6">
    <source>
        <dbReference type="EMBL" id="CAH1416314.1"/>
    </source>
</evidence>
<feature type="domain" description="Fungal lipase-type" evidence="4">
    <location>
        <begin position="373"/>
        <end position="518"/>
    </location>
</feature>
<dbReference type="Proteomes" id="UP001157418">
    <property type="component" value="Unassembled WGS sequence"/>
</dbReference>
<dbReference type="Gene3D" id="3.40.50.1820">
    <property type="entry name" value="alpha/beta hydrolase"/>
    <property type="match status" value="1"/>
</dbReference>
<accession>A0AAU9LWX7</accession>
<organism evidence="6 7">
    <name type="scientific">Lactuca virosa</name>
    <dbReference type="NCBI Taxonomy" id="75947"/>
    <lineage>
        <taxon>Eukaryota</taxon>
        <taxon>Viridiplantae</taxon>
        <taxon>Streptophyta</taxon>
        <taxon>Embryophyta</taxon>
        <taxon>Tracheophyta</taxon>
        <taxon>Spermatophyta</taxon>
        <taxon>Magnoliopsida</taxon>
        <taxon>eudicotyledons</taxon>
        <taxon>Gunneridae</taxon>
        <taxon>Pentapetalae</taxon>
        <taxon>asterids</taxon>
        <taxon>campanulids</taxon>
        <taxon>Asterales</taxon>
        <taxon>Asteraceae</taxon>
        <taxon>Cichorioideae</taxon>
        <taxon>Cichorieae</taxon>
        <taxon>Lactucinae</taxon>
        <taxon>Lactuca</taxon>
    </lineage>
</organism>
<feature type="transmembrane region" description="Helical" evidence="3">
    <location>
        <begin position="148"/>
        <end position="170"/>
    </location>
</feature>
<dbReference type="Pfam" id="PF01764">
    <property type="entry name" value="Lipase_3"/>
    <property type="match status" value="1"/>
</dbReference>
<proteinExistence type="predicted"/>
<dbReference type="PANTHER" id="PTHR47030:SF2">
    <property type="entry name" value="LIPASE CLASS 3 FAMILY PROTEIN"/>
    <property type="match status" value="1"/>
</dbReference>
<keyword evidence="3" id="KW-0812">Transmembrane</keyword>
<dbReference type="EMBL" id="CAKMRJ010000002">
    <property type="protein sequence ID" value="CAH1416314.1"/>
    <property type="molecule type" value="Genomic_DNA"/>
</dbReference>
<name>A0AAU9LWX7_9ASTR</name>
<feature type="transmembrane region" description="Helical" evidence="3">
    <location>
        <begin position="44"/>
        <end position="66"/>
    </location>
</feature>
<dbReference type="InterPro" id="IPR055782">
    <property type="entry name" value="DUF7358"/>
</dbReference>